<dbReference type="Pfam" id="PF06097">
    <property type="entry name" value="DUF945"/>
    <property type="match status" value="1"/>
</dbReference>
<evidence type="ECO:0000313" key="2">
    <source>
        <dbReference type="EMBL" id="RLK51155.1"/>
    </source>
</evidence>
<sequence>MKRIFFALAAIVALTLAAAPVMMAGPTQDHFAEWVDLLDSSQQVRASGNGYERGLYTSTAELELRWPELAGPGEDAPGMRVHLDIGHGPFAGGGLNAARIQTRQIDLLDVDPGIEDALAGIDLLGLDARVGFDGALSGTFNGDAYRSEVVDWLGLAGRFSVPAAQDELALDATAPGLKLTEPDDAAHAIHIQGMRLTGDQRLAAPALWLGDSELTVERFTVEAEGETVVLEDLGLDMRMAREPEGLSVAMGLRSGPFDLAGQWQGEALQFSTALSRIDWDSAVRLAPLLQRYELEQDDPQYQVELFSTLASSTADLLAAAPELRLGPLSLDLGEGPVASRLQVQVVPEALGPMAMMGEPEAILSALRAEFELEASRDSLVDLVAGALAGTMMTRMLQQGELPDDDMQAMLEAQADAEAAQTIRGLEGAGLLVPGENGGLSMLIRMDQGQFSLNGESITLAELEWLLGGLL</sequence>
<organism evidence="2 3">
    <name type="scientific">Alkalispirillum mobile</name>
    <dbReference type="NCBI Taxonomy" id="85925"/>
    <lineage>
        <taxon>Bacteria</taxon>
        <taxon>Pseudomonadati</taxon>
        <taxon>Pseudomonadota</taxon>
        <taxon>Gammaproteobacteria</taxon>
        <taxon>Chromatiales</taxon>
        <taxon>Ectothiorhodospiraceae</taxon>
        <taxon>Alkalispirillum</taxon>
    </lineage>
</organism>
<evidence type="ECO:0000256" key="1">
    <source>
        <dbReference type="SAM" id="SignalP"/>
    </source>
</evidence>
<reference evidence="2 3" key="1">
    <citation type="submission" date="2018-10" db="EMBL/GenBank/DDBJ databases">
        <title>Genomic Encyclopedia of Type Strains, Phase IV (KMG-IV): sequencing the most valuable type-strain genomes for metagenomic binning, comparative biology and taxonomic classification.</title>
        <authorList>
            <person name="Goeker M."/>
        </authorList>
    </citation>
    <scope>NUCLEOTIDE SEQUENCE [LARGE SCALE GENOMIC DNA]</scope>
    <source>
        <strain evidence="2 3">DSM 12769</strain>
    </source>
</reference>
<accession>A0A498C5Q9</accession>
<feature type="chain" id="PRO_5019831719" evidence="1">
    <location>
        <begin position="25"/>
        <end position="470"/>
    </location>
</feature>
<name>A0A498C5Q9_9GAMM</name>
<gene>
    <name evidence="2" type="ORF">DFR31_1071</name>
</gene>
<dbReference type="AlphaFoldDB" id="A0A498C5Q9"/>
<keyword evidence="3" id="KW-1185">Reference proteome</keyword>
<protein>
    <submittedName>
        <fullName evidence="2">Uncharacterized protein YdgA (DUF945 family)</fullName>
    </submittedName>
</protein>
<proteinExistence type="predicted"/>
<dbReference type="Proteomes" id="UP000275461">
    <property type="component" value="Unassembled WGS sequence"/>
</dbReference>
<feature type="signal peptide" evidence="1">
    <location>
        <begin position="1"/>
        <end position="24"/>
    </location>
</feature>
<dbReference type="RefSeq" id="WP_121441583.1">
    <property type="nucleotide sequence ID" value="NZ_RCDA01000001.1"/>
</dbReference>
<dbReference type="EMBL" id="RCDA01000001">
    <property type="protein sequence ID" value="RLK51155.1"/>
    <property type="molecule type" value="Genomic_DNA"/>
</dbReference>
<comment type="caution">
    <text evidence="2">The sequence shown here is derived from an EMBL/GenBank/DDBJ whole genome shotgun (WGS) entry which is preliminary data.</text>
</comment>
<keyword evidence="1" id="KW-0732">Signal</keyword>
<dbReference type="InterPro" id="IPR010352">
    <property type="entry name" value="DUF945"/>
</dbReference>
<evidence type="ECO:0000313" key="3">
    <source>
        <dbReference type="Proteomes" id="UP000275461"/>
    </source>
</evidence>